<dbReference type="GeneID" id="72066900"/>
<dbReference type="Proteomes" id="UP000829364">
    <property type="component" value="Chromosome 4"/>
</dbReference>
<keyword evidence="3" id="KW-1185">Reference proteome</keyword>
<dbReference type="KEGG" id="ptkz:JDV02_004950"/>
<protein>
    <submittedName>
        <fullName evidence="2">Uncharacterized protein</fullName>
    </submittedName>
</protein>
<dbReference type="AlphaFoldDB" id="A0A9Q8V9V6"/>
<evidence type="ECO:0000313" key="3">
    <source>
        <dbReference type="Proteomes" id="UP000829364"/>
    </source>
</evidence>
<evidence type="ECO:0000256" key="1">
    <source>
        <dbReference type="SAM" id="MobiDB-lite"/>
    </source>
</evidence>
<dbReference type="RefSeq" id="XP_047842176.1">
    <property type="nucleotide sequence ID" value="XM_047986196.1"/>
</dbReference>
<reference evidence="2" key="1">
    <citation type="submission" date="2021-11" db="EMBL/GenBank/DDBJ databases">
        <title>Purpureocillium_takamizusanense_genome.</title>
        <authorList>
            <person name="Nguyen N.-H."/>
        </authorList>
    </citation>
    <scope>NUCLEOTIDE SEQUENCE</scope>
    <source>
        <strain evidence="2">PT3</strain>
    </source>
</reference>
<sequence length="120" mass="12714">MSEARQARPSDCHVTVAHLSKLGRRTALFVRDAAGGRKPRPTPQNNGQRGVRHPWKQLTCLISCICRQRASSSRAACRVPSGGGAASAAVAAARCEHPSPPTALDHLPIFVYPSPPAIDG</sequence>
<gene>
    <name evidence="2" type="ORF">JDV02_004950</name>
</gene>
<feature type="region of interest" description="Disordered" evidence="1">
    <location>
        <begin position="30"/>
        <end position="51"/>
    </location>
</feature>
<organism evidence="2 3">
    <name type="scientific">Purpureocillium takamizusanense</name>
    <dbReference type="NCBI Taxonomy" id="2060973"/>
    <lineage>
        <taxon>Eukaryota</taxon>
        <taxon>Fungi</taxon>
        <taxon>Dikarya</taxon>
        <taxon>Ascomycota</taxon>
        <taxon>Pezizomycotina</taxon>
        <taxon>Sordariomycetes</taxon>
        <taxon>Hypocreomycetidae</taxon>
        <taxon>Hypocreales</taxon>
        <taxon>Ophiocordycipitaceae</taxon>
        <taxon>Purpureocillium</taxon>
    </lineage>
</organism>
<name>A0A9Q8V9V6_9HYPO</name>
<dbReference type="EMBL" id="CP086357">
    <property type="protein sequence ID" value="UNI18695.1"/>
    <property type="molecule type" value="Genomic_DNA"/>
</dbReference>
<accession>A0A9Q8V9V6</accession>
<proteinExistence type="predicted"/>
<evidence type="ECO:0000313" key="2">
    <source>
        <dbReference type="EMBL" id="UNI18695.1"/>
    </source>
</evidence>